<evidence type="ECO:0000256" key="5">
    <source>
        <dbReference type="PROSITE-ProRule" id="PRU00042"/>
    </source>
</evidence>
<organism evidence="7 8">
    <name type="scientific">Engystomops pustulosus</name>
    <name type="common">Tungara frog</name>
    <name type="synonym">Physalaemus pustulosus</name>
    <dbReference type="NCBI Taxonomy" id="76066"/>
    <lineage>
        <taxon>Eukaryota</taxon>
        <taxon>Metazoa</taxon>
        <taxon>Chordata</taxon>
        <taxon>Craniata</taxon>
        <taxon>Vertebrata</taxon>
        <taxon>Euteleostomi</taxon>
        <taxon>Amphibia</taxon>
        <taxon>Batrachia</taxon>
        <taxon>Anura</taxon>
        <taxon>Neobatrachia</taxon>
        <taxon>Hyloidea</taxon>
        <taxon>Leptodactylidae</taxon>
        <taxon>Leiuperinae</taxon>
        <taxon>Engystomops</taxon>
    </lineage>
</organism>
<dbReference type="Proteomes" id="UP000824782">
    <property type="component" value="Unassembled WGS sequence"/>
</dbReference>
<keyword evidence="2" id="KW-0479">Metal-binding</keyword>
<reference evidence="7" key="1">
    <citation type="thesis" date="2020" institute="ProQuest LLC" country="789 East Eisenhower Parkway, Ann Arbor, MI, USA">
        <title>Comparative Genomics and Chromosome Evolution.</title>
        <authorList>
            <person name="Mudd A.B."/>
        </authorList>
    </citation>
    <scope>NUCLEOTIDE SEQUENCE</scope>
    <source>
        <strain evidence="7">237g6f4</strain>
        <tissue evidence="7">Blood</tissue>
    </source>
</reference>
<dbReference type="InterPro" id="IPR036236">
    <property type="entry name" value="Znf_C2H2_sf"/>
</dbReference>
<protein>
    <recommendedName>
        <fullName evidence="6">C2H2-type domain-containing protein</fullName>
    </recommendedName>
</protein>
<dbReference type="GO" id="GO:0016746">
    <property type="term" value="F:acyltransferase activity"/>
    <property type="evidence" value="ECO:0007669"/>
    <property type="project" value="InterPro"/>
</dbReference>
<dbReference type="FunFam" id="3.30.160.60:FF:002343">
    <property type="entry name" value="Zinc finger protein 33A"/>
    <property type="match status" value="1"/>
</dbReference>
<keyword evidence="3 5" id="KW-0863">Zinc-finger</keyword>
<dbReference type="AlphaFoldDB" id="A0AAV6ZYF4"/>
<dbReference type="SUPFAM" id="SSF52777">
    <property type="entry name" value="CoA-dependent acyltransferases"/>
    <property type="match status" value="1"/>
</dbReference>
<evidence type="ECO:0000256" key="2">
    <source>
        <dbReference type="ARBA" id="ARBA00022723"/>
    </source>
</evidence>
<dbReference type="InterPro" id="IPR023213">
    <property type="entry name" value="CAT-like_dom_sf"/>
</dbReference>
<dbReference type="PANTHER" id="PTHR23151">
    <property type="entry name" value="DIHYDROLIPOAMIDE ACETYL/SUCCINYL-TRANSFERASE-RELATED"/>
    <property type="match status" value="1"/>
</dbReference>
<dbReference type="InterPro" id="IPR045257">
    <property type="entry name" value="E2/Pdx1"/>
</dbReference>
<comment type="caution">
    <text evidence="7">The sequence shown here is derived from an EMBL/GenBank/DDBJ whole genome shotgun (WGS) entry which is preliminary data.</text>
</comment>
<comment type="subcellular location">
    <subcellularLocation>
        <location evidence="1">Mitochondrion matrix</location>
    </subcellularLocation>
</comment>
<keyword evidence="4" id="KW-0862">Zinc</keyword>
<dbReference type="PANTHER" id="PTHR23151:SF90">
    <property type="entry name" value="DIHYDROLIPOYLLYSINE-RESIDUE ACETYLTRANSFERASE COMPONENT OF PYRUVATE DEHYDROGENASE COMPLEX, MITOCHONDRIAL-RELATED"/>
    <property type="match status" value="1"/>
</dbReference>
<keyword evidence="8" id="KW-1185">Reference proteome</keyword>
<dbReference type="GO" id="GO:0005759">
    <property type="term" value="C:mitochondrial matrix"/>
    <property type="evidence" value="ECO:0007669"/>
    <property type="project" value="UniProtKB-SubCell"/>
</dbReference>
<evidence type="ECO:0000259" key="6">
    <source>
        <dbReference type="PROSITE" id="PS50157"/>
    </source>
</evidence>
<dbReference type="InterPro" id="IPR001078">
    <property type="entry name" value="2-oxoacid_DH_actylTfrase"/>
</dbReference>
<dbReference type="EMBL" id="WNYA01000012">
    <property type="protein sequence ID" value="KAG8551113.1"/>
    <property type="molecule type" value="Genomic_DNA"/>
</dbReference>
<evidence type="ECO:0000313" key="8">
    <source>
        <dbReference type="Proteomes" id="UP000824782"/>
    </source>
</evidence>
<dbReference type="PROSITE" id="PS50157">
    <property type="entry name" value="ZINC_FINGER_C2H2_2"/>
    <property type="match status" value="1"/>
</dbReference>
<evidence type="ECO:0000256" key="3">
    <source>
        <dbReference type="ARBA" id="ARBA00022771"/>
    </source>
</evidence>
<dbReference type="GO" id="GO:0008270">
    <property type="term" value="F:zinc ion binding"/>
    <property type="evidence" value="ECO:0007669"/>
    <property type="project" value="UniProtKB-KW"/>
</dbReference>
<dbReference type="InterPro" id="IPR013087">
    <property type="entry name" value="Znf_C2H2_type"/>
</dbReference>
<feature type="non-terminal residue" evidence="7">
    <location>
        <position position="1"/>
    </location>
</feature>
<dbReference type="Pfam" id="PF00198">
    <property type="entry name" value="2-oxoacid_dh"/>
    <property type="match status" value="1"/>
</dbReference>
<evidence type="ECO:0000256" key="1">
    <source>
        <dbReference type="ARBA" id="ARBA00004305"/>
    </source>
</evidence>
<evidence type="ECO:0000256" key="4">
    <source>
        <dbReference type="ARBA" id="ARBA00022833"/>
    </source>
</evidence>
<sequence length="140" mass="15582">QLKKHQRTHTGEKPYSCSQCGKTFSLHTHLQVLAQKPRNGKLLPEEYQGGSFSISNLGMFGITGFSAVIIPPQSCILAPGRSRTELALEEDEDGNPEVKRKEMLNVTLPSDQHLVSDDLASMFLDRFRTNLENPMNSALL</sequence>
<gene>
    <name evidence="7" type="ORF">GDO81_018476</name>
</gene>
<dbReference type="SUPFAM" id="SSF57667">
    <property type="entry name" value="beta-beta-alpha zinc fingers"/>
    <property type="match status" value="1"/>
</dbReference>
<name>A0AAV6ZYF4_ENGPU</name>
<evidence type="ECO:0000313" key="7">
    <source>
        <dbReference type="EMBL" id="KAG8551113.1"/>
    </source>
</evidence>
<dbReference type="Gene3D" id="3.30.160.60">
    <property type="entry name" value="Classic Zinc Finger"/>
    <property type="match status" value="1"/>
</dbReference>
<dbReference type="GO" id="GO:0006086">
    <property type="term" value="P:pyruvate decarboxylation to acetyl-CoA"/>
    <property type="evidence" value="ECO:0007669"/>
    <property type="project" value="InterPro"/>
</dbReference>
<feature type="domain" description="C2H2-type" evidence="6">
    <location>
        <begin position="1"/>
        <end position="14"/>
    </location>
</feature>
<dbReference type="GO" id="GO:0045254">
    <property type="term" value="C:pyruvate dehydrogenase complex"/>
    <property type="evidence" value="ECO:0007669"/>
    <property type="project" value="InterPro"/>
</dbReference>
<proteinExistence type="predicted"/>
<dbReference type="Gene3D" id="3.30.559.10">
    <property type="entry name" value="Chloramphenicol acetyltransferase-like domain"/>
    <property type="match status" value="1"/>
</dbReference>
<accession>A0AAV6ZYF4</accession>